<dbReference type="Pfam" id="PF00358">
    <property type="entry name" value="PTS_EIIA_1"/>
    <property type="match status" value="1"/>
</dbReference>
<keyword evidence="4" id="KW-1003">Cell membrane</keyword>
<dbReference type="Pfam" id="PF13347">
    <property type="entry name" value="MFS_2"/>
    <property type="match status" value="1"/>
</dbReference>
<evidence type="ECO:0000256" key="3">
    <source>
        <dbReference type="ARBA" id="ARBA00022448"/>
    </source>
</evidence>
<gene>
    <name evidence="14" type="ORF">MOO45_07365</name>
</gene>
<evidence type="ECO:0000256" key="5">
    <source>
        <dbReference type="ARBA" id="ARBA00022553"/>
    </source>
</evidence>
<keyword evidence="9" id="KW-0769">Symport</keyword>
<evidence type="ECO:0000256" key="6">
    <source>
        <dbReference type="ARBA" id="ARBA00022597"/>
    </source>
</evidence>
<dbReference type="PROSITE" id="PS00872">
    <property type="entry name" value="NA_GALACTOSIDE_SYMP"/>
    <property type="match status" value="1"/>
</dbReference>
<dbReference type="PANTHER" id="PTHR11328:SF24">
    <property type="entry name" value="MAJOR FACILITATOR SUPERFAMILY (MFS) PROFILE DOMAIN-CONTAINING PROTEIN"/>
    <property type="match status" value="1"/>
</dbReference>
<feature type="transmembrane region" description="Helical" evidence="12">
    <location>
        <begin position="196"/>
        <end position="216"/>
    </location>
</feature>
<dbReference type="SUPFAM" id="SSF51261">
    <property type="entry name" value="Duplicated hybrid motif"/>
    <property type="match status" value="1"/>
</dbReference>
<feature type="transmembrane region" description="Helical" evidence="12">
    <location>
        <begin position="282"/>
        <end position="300"/>
    </location>
</feature>
<dbReference type="NCBIfam" id="TIGR00830">
    <property type="entry name" value="PTBA"/>
    <property type="match status" value="1"/>
</dbReference>
<dbReference type="PANTHER" id="PTHR11328">
    <property type="entry name" value="MAJOR FACILITATOR SUPERFAMILY DOMAIN-CONTAINING PROTEIN"/>
    <property type="match status" value="1"/>
</dbReference>
<dbReference type="SUPFAM" id="SSF103473">
    <property type="entry name" value="MFS general substrate transporter"/>
    <property type="match status" value="1"/>
</dbReference>
<evidence type="ECO:0000313" key="14">
    <source>
        <dbReference type="EMBL" id="UQS82000.1"/>
    </source>
</evidence>
<evidence type="ECO:0000256" key="7">
    <source>
        <dbReference type="ARBA" id="ARBA00022679"/>
    </source>
</evidence>
<feature type="transmembrane region" description="Helical" evidence="12">
    <location>
        <begin position="162"/>
        <end position="184"/>
    </location>
</feature>
<keyword evidence="6" id="KW-0762">Sugar transport</keyword>
<evidence type="ECO:0000256" key="4">
    <source>
        <dbReference type="ARBA" id="ARBA00022475"/>
    </source>
</evidence>
<evidence type="ECO:0000256" key="8">
    <source>
        <dbReference type="ARBA" id="ARBA00022692"/>
    </source>
</evidence>
<dbReference type="InterPro" id="IPR018043">
    <property type="entry name" value="Na/Gal_symport_CS"/>
</dbReference>
<organism evidence="14 15">
    <name type="scientific">Bombilactobacillus folatiphilus</name>
    <dbReference type="NCBI Taxonomy" id="2923362"/>
    <lineage>
        <taxon>Bacteria</taxon>
        <taxon>Bacillati</taxon>
        <taxon>Bacillota</taxon>
        <taxon>Bacilli</taxon>
        <taxon>Lactobacillales</taxon>
        <taxon>Lactobacillaceae</taxon>
        <taxon>Bombilactobacillus</taxon>
    </lineage>
</organism>
<keyword evidence="15" id="KW-1185">Reference proteome</keyword>
<reference evidence="14" key="1">
    <citation type="journal article" date="2022" name="Int. J. Syst. Evol. Microbiol.">
        <title>Apilactobacillus apisilvae sp. nov., Nicolia spurrieriana gen. nov. sp. nov., Bombilactobacillus folatiphilus sp. nov. and Bombilactobacillus thymidiniphilus sp. nov., four new lactic acid bacterial isolates from stingless bees Tetragonula carbonaria and Austroplebeia australis.</title>
        <authorList>
            <person name="Oliphant S.A."/>
            <person name="Watson-Haigh N.S."/>
            <person name="Sumby K.M."/>
            <person name="Gardner J."/>
            <person name="Groom S."/>
            <person name="Jiranek V."/>
        </authorList>
    </citation>
    <scope>NUCLEOTIDE SEQUENCE</scope>
    <source>
        <strain evidence="14">SG4_D2</strain>
    </source>
</reference>
<dbReference type="Gene3D" id="1.20.1250.20">
    <property type="entry name" value="MFS general substrate transporter like domains"/>
    <property type="match status" value="2"/>
</dbReference>
<dbReference type="PROSITE" id="PS51093">
    <property type="entry name" value="PTS_EIIA_TYPE_1"/>
    <property type="match status" value="1"/>
</dbReference>
<dbReference type="CDD" id="cd17332">
    <property type="entry name" value="MFS_MelB_like"/>
    <property type="match status" value="1"/>
</dbReference>
<evidence type="ECO:0000313" key="15">
    <source>
        <dbReference type="Proteomes" id="UP000831495"/>
    </source>
</evidence>
<dbReference type="EMBL" id="CP093366">
    <property type="protein sequence ID" value="UQS82000.1"/>
    <property type="molecule type" value="Genomic_DNA"/>
</dbReference>
<evidence type="ECO:0000256" key="12">
    <source>
        <dbReference type="SAM" id="Phobius"/>
    </source>
</evidence>
<comment type="similarity">
    <text evidence="2">In the N-terminal section; belongs to the sodium:galactoside symporter (TC 2.A.2) family.</text>
</comment>
<feature type="transmembrane region" description="Helical" evidence="12">
    <location>
        <begin position="312"/>
        <end position="330"/>
    </location>
</feature>
<dbReference type="NCBIfam" id="TIGR00792">
    <property type="entry name" value="gph"/>
    <property type="match status" value="1"/>
</dbReference>
<dbReference type="InterPro" id="IPR039672">
    <property type="entry name" value="MFS_2"/>
</dbReference>
<comment type="subcellular location">
    <subcellularLocation>
        <location evidence="1">Cell membrane</location>
        <topology evidence="1">Multi-pass membrane protein</topology>
    </subcellularLocation>
</comment>
<dbReference type="InterPro" id="IPR001127">
    <property type="entry name" value="PTS_EIIA_1_perm"/>
</dbReference>
<feature type="transmembrane region" description="Helical" evidence="12">
    <location>
        <begin position="44"/>
        <end position="66"/>
    </location>
</feature>
<keyword evidence="11 12" id="KW-0472">Membrane</keyword>
<feature type="domain" description="PTS EIIA type-1" evidence="13">
    <location>
        <begin position="502"/>
        <end position="607"/>
    </location>
</feature>
<dbReference type="InterPro" id="IPR001927">
    <property type="entry name" value="Na/Gal_symport"/>
</dbReference>
<feature type="transmembrane region" description="Helical" evidence="12">
    <location>
        <begin position="20"/>
        <end position="38"/>
    </location>
</feature>
<evidence type="ECO:0000256" key="10">
    <source>
        <dbReference type="ARBA" id="ARBA00022989"/>
    </source>
</evidence>
<dbReference type="Proteomes" id="UP000831495">
    <property type="component" value="Chromosome"/>
</dbReference>
<evidence type="ECO:0000259" key="13">
    <source>
        <dbReference type="PROSITE" id="PS51093"/>
    </source>
</evidence>
<feature type="transmembrane region" description="Helical" evidence="12">
    <location>
        <begin position="87"/>
        <end position="109"/>
    </location>
</feature>
<protein>
    <submittedName>
        <fullName evidence="14">Glycoside-pentoside-hexuronide (GPH):cation symporter</fullName>
    </submittedName>
</protein>
<feature type="transmembrane region" description="Helical" evidence="12">
    <location>
        <begin position="336"/>
        <end position="363"/>
    </location>
</feature>
<dbReference type="RefSeq" id="WP_249514268.1">
    <property type="nucleotide sequence ID" value="NZ_CP093366.1"/>
</dbReference>
<name>A0ABY4P8T2_9LACO</name>
<keyword evidence="10 12" id="KW-1133">Transmembrane helix</keyword>
<evidence type="ECO:0000256" key="11">
    <source>
        <dbReference type="ARBA" id="ARBA00023136"/>
    </source>
</evidence>
<evidence type="ECO:0000256" key="2">
    <source>
        <dbReference type="ARBA" id="ARBA00007724"/>
    </source>
</evidence>
<keyword evidence="5" id="KW-0597">Phosphoprotein</keyword>
<feature type="transmembrane region" description="Helical" evidence="12">
    <location>
        <begin position="247"/>
        <end position="270"/>
    </location>
</feature>
<dbReference type="InterPro" id="IPR036259">
    <property type="entry name" value="MFS_trans_sf"/>
</dbReference>
<accession>A0ABY4P8T2</accession>
<dbReference type="Gene3D" id="2.70.70.10">
    <property type="entry name" value="Glucose Permease (Domain IIA)"/>
    <property type="match status" value="1"/>
</dbReference>
<keyword evidence="8 12" id="KW-0812">Transmembrane</keyword>
<feature type="transmembrane region" description="Helical" evidence="12">
    <location>
        <begin position="425"/>
        <end position="443"/>
    </location>
</feature>
<keyword evidence="3" id="KW-0813">Transport</keyword>
<feature type="transmembrane region" description="Helical" evidence="12">
    <location>
        <begin position="384"/>
        <end position="405"/>
    </location>
</feature>
<keyword evidence="7" id="KW-0808">Transferase</keyword>
<feature type="transmembrane region" description="Helical" evidence="12">
    <location>
        <begin position="115"/>
        <end position="134"/>
    </location>
</feature>
<sequence>MAKFKTRVSYMLGTFGHDFFAAAMLNYFIMFITNHLFITSNNKFNNQMIGLITTTMVVIRIAELFIDPFIGNMVDNTHTRWGKFKPWVITGAIVSGLALAMLYTTLGGLATSHPMLYIVAFAVIYIVMDVFYSFKDIGIWSMVPALTLDSSERDTISTWGRLGSTIGGNLVTLAVVPIALFFSVHYNGGQGDRRGWLAFGIVTALLSILGALIIGLGTKEQSTPLRENKQKTSTKDVFKILFQNDQLMWTAVAHFFFAMGWDLVNSLLLYYFTFILGNSSKFALYGTVNFIVGMISVSLFPALAHRFQRRKVFLVGISVMMVGIFLLFFADFSTPFVIFSAALAAAPQPLLFLVIMLTMTDTIEYGQLKLHHRDESLVLSVRPLVDKLASAIVNGLVSIIVIATHMSGNAKVSSITNGDSVQFKMYMLAVPIILLLCSLFVYLRKVKITEAKHAQIVTELEASWGQEYADTKSTVTQATPVDQLTYTAPVAGQLQLLEQVGDPTFAGGKMGKGVAIIPQNDHQIVAPISGIVQLLLPTKHAVGILADNGLVTLIHVGIDTVQLRGRGFELLVERGQRVERGELLLNFDVQVIQQAGLADDVLMTIINSNELTKFEILAADQQFVQAKEPLVQVDK</sequence>
<dbReference type="InterPro" id="IPR011055">
    <property type="entry name" value="Dup_hybrid_motif"/>
</dbReference>
<proteinExistence type="inferred from homology"/>
<evidence type="ECO:0000256" key="9">
    <source>
        <dbReference type="ARBA" id="ARBA00022847"/>
    </source>
</evidence>
<evidence type="ECO:0000256" key="1">
    <source>
        <dbReference type="ARBA" id="ARBA00004651"/>
    </source>
</evidence>